<dbReference type="RefSeq" id="WP_226184246.1">
    <property type="nucleotide sequence ID" value="NZ_JAJADQ010000003.1"/>
</dbReference>
<organism evidence="1 2">
    <name type="scientific">Hymenobacter nitidus</name>
    <dbReference type="NCBI Taxonomy" id="2880929"/>
    <lineage>
        <taxon>Bacteria</taxon>
        <taxon>Pseudomonadati</taxon>
        <taxon>Bacteroidota</taxon>
        <taxon>Cytophagia</taxon>
        <taxon>Cytophagales</taxon>
        <taxon>Hymenobacteraceae</taxon>
        <taxon>Hymenobacter</taxon>
    </lineage>
</organism>
<dbReference type="Pfam" id="PF17642">
    <property type="entry name" value="TssD"/>
    <property type="match status" value="1"/>
</dbReference>
<evidence type="ECO:0008006" key="3">
    <source>
        <dbReference type="Google" id="ProtNLM"/>
    </source>
</evidence>
<dbReference type="Pfam" id="PF26363">
    <property type="entry name" value="Phospholipase-like"/>
    <property type="match status" value="1"/>
</dbReference>
<reference evidence="1" key="1">
    <citation type="submission" date="2021-10" db="EMBL/GenBank/DDBJ databases">
        <authorList>
            <person name="Dean J.D."/>
            <person name="Kim M.K."/>
            <person name="Newey C.N."/>
            <person name="Stoker T.S."/>
            <person name="Thompson D.W."/>
            <person name="Grose J.H."/>
        </authorList>
    </citation>
    <scope>NUCLEOTIDE SEQUENCE</scope>
    <source>
        <strain evidence="1">BT635</strain>
    </source>
</reference>
<name>A0ABS8AAI2_9BACT</name>
<keyword evidence="2" id="KW-1185">Reference proteome</keyword>
<sequence length="474" mass="51295">MTYINAELRLAGHTYPLAACSFGFRQNTDARGRPNSKVTGTPLQLLLDGEEGTELAEWASLPDSLRSGEVVFFPDDVTQPRRTLAFTDARCVHQHVQLVPGADEAAHHCLLVLSAQQLELDGQVLEQRWNKPPKTRAAAKKAAAKAETPTEALAASQQIAAEATPQLSKKERYTARRTLMQSASTKLGQVPPELAGPPEANVQNALTRLERNNIAVERARLSGHVYNSDKIPPVPEPEGWHMLSAPELAQVGASPELLLDPKTGFKAAIYQSSFEVPPKLVIAYAGTEDKPDIMADLRQGIGLEEKQYNQSMRLADVVVKQIGKASVETTGHSLGGGLASAASVITGTQGYTFNAAGLHVNTIKRPPYNLSRQVMKEASSLIEAYRSTSDPLNNIQNGMRIPGGVVLPKALGTSRPVTPAPQWQHQWKDLAALNPFKPAVTMALHGHGIAPQMVDHIEHEKDQDIGTITNYLGS</sequence>
<dbReference type="EMBL" id="JAJADQ010000003">
    <property type="protein sequence ID" value="MCB2377393.1"/>
    <property type="molecule type" value="Genomic_DNA"/>
</dbReference>
<evidence type="ECO:0000313" key="1">
    <source>
        <dbReference type="EMBL" id="MCB2377393.1"/>
    </source>
</evidence>
<proteinExistence type="predicted"/>
<dbReference type="InterPro" id="IPR041408">
    <property type="entry name" value="Hcp_Tssd"/>
</dbReference>
<comment type="caution">
    <text evidence="1">The sequence shown here is derived from an EMBL/GenBank/DDBJ whole genome shotgun (WGS) entry which is preliminary data.</text>
</comment>
<dbReference type="Proteomes" id="UP001165297">
    <property type="component" value="Unassembled WGS sequence"/>
</dbReference>
<dbReference type="Gene3D" id="3.40.50.1820">
    <property type="entry name" value="alpha/beta hydrolase"/>
    <property type="match status" value="1"/>
</dbReference>
<dbReference type="SUPFAM" id="SSF53474">
    <property type="entry name" value="alpha/beta-Hydrolases"/>
    <property type="match status" value="1"/>
</dbReference>
<gene>
    <name evidence="1" type="ORF">LGH70_07365</name>
</gene>
<evidence type="ECO:0000313" key="2">
    <source>
        <dbReference type="Proteomes" id="UP001165297"/>
    </source>
</evidence>
<protein>
    <recommendedName>
        <fullName evidence="3">Phospholipase</fullName>
    </recommendedName>
</protein>
<accession>A0ABS8AAI2</accession>
<dbReference type="InterPro" id="IPR029058">
    <property type="entry name" value="AB_hydrolase_fold"/>
</dbReference>